<dbReference type="Pfam" id="PF13527">
    <property type="entry name" value="Acetyltransf_9"/>
    <property type="match status" value="1"/>
</dbReference>
<sequence>MNMTIRTEHPGDYNQIAEINELAFYSMLDATQRSYVVEVALVALLRHGRDYDPELAFVAEHDGKIVGHALYYPYHIRVGGETLRAVSLAPIAVHPEYQKQGIGQMLMAVAHQRAAAKGYAFAFLLGHPTYYHKFGYQTGMFGACRLKVAIEQITGTAEGVQERLIQPADIPAFAAMWHDWFDDVDLALFPGDSLMEWVSHAAHIKSYAVERNGELLGYLRYHRDNPADVKLFLAKDKETASLLLAHLRSKLEGCDETRLRLPLYPNSRAVKAYLSVPYESHVEAWDAAMIKILDEKNATIAAYCNEVKQGNRQPGLLIYPPAIEIAE</sequence>
<keyword evidence="3" id="KW-1185">Reference proteome</keyword>
<dbReference type="CDD" id="cd04301">
    <property type="entry name" value="NAT_SF"/>
    <property type="match status" value="1"/>
</dbReference>
<gene>
    <name evidence="2" type="ORF">U14_04910</name>
</gene>
<dbReference type="HOGENOM" id="CLU_849054_0_0_0"/>
<dbReference type="InterPro" id="IPR000182">
    <property type="entry name" value="GNAT_dom"/>
</dbReference>
<protein>
    <submittedName>
        <fullName evidence="2">GCN5-related N-acetyltransferase</fullName>
    </submittedName>
</protein>
<dbReference type="Gene3D" id="3.40.630.30">
    <property type="match status" value="1"/>
</dbReference>
<feature type="domain" description="N-acetyltransferase" evidence="1">
    <location>
        <begin position="3"/>
        <end position="151"/>
    </location>
</feature>
<dbReference type="PANTHER" id="PTHR37817:SF1">
    <property type="entry name" value="N-ACETYLTRANSFERASE EIS"/>
    <property type="match status" value="1"/>
</dbReference>
<dbReference type="PROSITE" id="PS51186">
    <property type="entry name" value="GNAT"/>
    <property type="match status" value="2"/>
</dbReference>
<organism evidence="2">
    <name type="scientific">Candidatus Moduliflexus flocculans</name>
    <dbReference type="NCBI Taxonomy" id="1499966"/>
    <lineage>
        <taxon>Bacteria</taxon>
        <taxon>Candidatus Moduliflexota</taxon>
        <taxon>Candidatus Moduliflexia</taxon>
        <taxon>Candidatus Moduliflexales</taxon>
        <taxon>Candidatus Moduliflexaceae</taxon>
    </lineage>
</organism>
<reference evidence="2" key="1">
    <citation type="journal article" date="2015" name="PeerJ">
        <title>First genomic representation of candidate bacterial phylum KSB3 points to enhanced environmental sensing as a trigger of wastewater bulking.</title>
        <authorList>
            <person name="Sekiguchi Y."/>
            <person name="Ohashi A."/>
            <person name="Parks D.H."/>
            <person name="Yamauchi T."/>
            <person name="Tyson G.W."/>
            <person name="Hugenholtz P."/>
        </authorList>
    </citation>
    <scope>NUCLEOTIDE SEQUENCE [LARGE SCALE GENOMIC DNA]</scope>
</reference>
<dbReference type="STRING" id="1499966.U14_04910"/>
<name>A0A0S6W525_9BACT</name>
<proteinExistence type="predicted"/>
<evidence type="ECO:0000259" key="1">
    <source>
        <dbReference type="PROSITE" id="PS51186"/>
    </source>
</evidence>
<evidence type="ECO:0000313" key="2">
    <source>
        <dbReference type="EMBL" id="GAK53643.1"/>
    </source>
</evidence>
<dbReference type="Proteomes" id="UP000030700">
    <property type="component" value="Unassembled WGS sequence"/>
</dbReference>
<dbReference type="AlphaFoldDB" id="A0A0S6W525"/>
<dbReference type="EMBL" id="DF820459">
    <property type="protein sequence ID" value="GAK53643.1"/>
    <property type="molecule type" value="Genomic_DNA"/>
</dbReference>
<dbReference type="InterPro" id="IPR051554">
    <property type="entry name" value="Acetyltransferase_Eis"/>
</dbReference>
<dbReference type="SUPFAM" id="SSF55729">
    <property type="entry name" value="Acyl-CoA N-acyltransferases (Nat)"/>
    <property type="match status" value="1"/>
</dbReference>
<feature type="domain" description="N-acetyltransferase" evidence="1">
    <location>
        <begin position="160"/>
        <end position="294"/>
    </location>
</feature>
<dbReference type="GO" id="GO:0030649">
    <property type="term" value="P:aminoglycoside antibiotic catabolic process"/>
    <property type="evidence" value="ECO:0007669"/>
    <property type="project" value="TreeGrafter"/>
</dbReference>
<evidence type="ECO:0000313" key="3">
    <source>
        <dbReference type="Proteomes" id="UP000030700"/>
    </source>
</evidence>
<dbReference type="PANTHER" id="PTHR37817">
    <property type="entry name" value="N-ACETYLTRANSFERASE EIS"/>
    <property type="match status" value="1"/>
</dbReference>
<accession>A0A0S6W525</accession>
<keyword evidence="2" id="KW-0808">Transferase</keyword>
<dbReference type="InterPro" id="IPR016181">
    <property type="entry name" value="Acyl_CoA_acyltransferase"/>
</dbReference>
<dbReference type="GO" id="GO:0034069">
    <property type="term" value="F:aminoglycoside N-acetyltransferase activity"/>
    <property type="evidence" value="ECO:0007669"/>
    <property type="project" value="TreeGrafter"/>
</dbReference>